<dbReference type="AlphaFoldDB" id="A0A0U4W1M9"/>
<dbReference type="InterPro" id="IPR003313">
    <property type="entry name" value="AraC-bd"/>
</dbReference>
<dbReference type="Proteomes" id="UP000064137">
    <property type="component" value="Chromosome"/>
</dbReference>
<dbReference type="InterPro" id="IPR018060">
    <property type="entry name" value="HTH_AraC"/>
</dbReference>
<evidence type="ECO:0000313" key="7">
    <source>
        <dbReference type="Proteomes" id="UP000064137"/>
    </source>
</evidence>
<dbReference type="InterPro" id="IPR009057">
    <property type="entry name" value="Homeodomain-like_sf"/>
</dbReference>
<dbReference type="RefSeq" id="WP_059313935.1">
    <property type="nucleotide sequence ID" value="NZ_CP013987.1"/>
</dbReference>
<accession>A0A0U4W1M9</accession>
<name>A0A0U4W1M9_9PSED</name>
<proteinExistence type="predicted"/>
<dbReference type="SMART" id="SM00342">
    <property type="entry name" value="HTH_ARAC"/>
    <property type="match status" value="1"/>
</dbReference>
<keyword evidence="2" id="KW-0238">DNA-binding</keyword>
<dbReference type="EMBL" id="CP013987">
    <property type="protein sequence ID" value="ALZ83686.1"/>
    <property type="molecule type" value="Genomic_DNA"/>
</dbReference>
<evidence type="ECO:0000256" key="1">
    <source>
        <dbReference type="ARBA" id="ARBA00023015"/>
    </source>
</evidence>
<dbReference type="InterPro" id="IPR037923">
    <property type="entry name" value="HTH-like"/>
</dbReference>
<dbReference type="Pfam" id="PF02311">
    <property type="entry name" value="AraC_binding"/>
    <property type="match status" value="1"/>
</dbReference>
<comment type="function">
    <text evidence="4">Regulatory protein of the TOL plasmid xyl operons. XylS activates the xylXYZLTEGFJQKIH operon required for the degradation of toluene, m-xylene and p-xylene.</text>
</comment>
<dbReference type="PANTHER" id="PTHR46796:SF2">
    <property type="entry name" value="TRANSCRIPTIONAL REGULATORY PROTEIN"/>
    <property type="match status" value="1"/>
</dbReference>
<evidence type="ECO:0000256" key="3">
    <source>
        <dbReference type="ARBA" id="ARBA00023163"/>
    </source>
</evidence>
<dbReference type="GO" id="GO:0043565">
    <property type="term" value="F:sequence-specific DNA binding"/>
    <property type="evidence" value="ECO:0007669"/>
    <property type="project" value="InterPro"/>
</dbReference>
<dbReference type="SUPFAM" id="SSF46689">
    <property type="entry name" value="Homeodomain-like"/>
    <property type="match status" value="2"/>
</dbReference>
<evidence type="ECO:0000313" key="6">
    <source>
        <dbReference type="EMBL" id="ALZ83686.1"/>
    </source>
</evidence>
<dbReference type="KEGG" id="por:APT59_05490"/>
<evidence type="ECO:0000259" key="5">
    <source>
        <dbReference type="PROSITE" id="PS01124"/>
    </source>
</evidence>
<dbReference type="PANTHER" id="PTHR46796">
    <property type="entry name" value="HTH-TYPE TRANSCRIPTIONAL ACTIVATOR RHAS-RELATED"/>
    <property type="match status" value="1"/>
</dbReference>
<feature type="domain" description="HTH araC/xylS-type" evidence="5">
    <location>
        <begin position="172"/>
        <end position="269"/>
    </location>
</feature>
<dbReference type="Pfam" id="PF12833">
    <property type="entry name" value="HTH_18"/>
    <property type="match status" value="1"/>
</dbReference>
<protein>
    <submittedName>
        <fullName evidence="6">AraC family transcriptional regulator</fullName>
    </submittedName>
</protein>
<dbReference type="InterPro" id="IPR050204">
    <property type="entry name" value="AraC_XylS_family_regulators"/>
</dbReference>
<reference evidence="6 7" key="1">
    <citation type="submission" date="2016-01" db="EMBL/GenBank/DDBJ databases">
        <title>Annotation of Pseudomonas oryzihabitans USDA-ARS-USMARC-56511.</title>
        <authorList>
            <person name="Harhay G.P."/>
            <person name="Harhay D.M."/>
            <person name="Smith T.P.L."/>
            <person name="Bono J.L."/>
            <person name="Heaton M.P."/>
            <person name="Clawson M.L."/>
            <person name="Chitko-Mckown C.G."/>
            <person name="Capik S.F."/>
            <person name="DeDonder K.D."/>
            <person name="Apley M.D."/>
            <person name="Lubbers B.V."/>
            <person name="White B.J."/>
            <person name="Larson R.L."/>
        </authorList>
    </citation>
    <scope>NUCLEOTIDE SEQUENCE [LARGE SCALE GENOMIC DNA]</scope>
    <source>
        <strain evidence="6 7">USDA-ARS-USMARC-56511</strain>
    </source>
</reference>
<evidence type="ECO:0000256" key="4">
    <source>
        <dbReference type="ARBA" id="ARBA00037345"/>
    </source>
</evidence>
<dbReference type="GO" id="GO:0003700">
    <property type="term" value="F:DNA-binding transcription factor activity"/>
    <property type="evidence" value="ECO:0007669"/>
    <property type="project" value="InterPro"/>
</dbReference>
<gene>
    <name evidence="6" type="ORF">APT59_05490</name>
</gene>
<sequence length="285" mass="31464">MSTQIELPGATDWVRHAPAFDELESIEAFFSGHAFNPHRHATYAIGRTLAGVQSFSYRGAKASSLPGETMVFHPDEVHDGRAGAACGFRYRMLYVPPALVQDILGGRPLPFHREGVSLDPRLARATDAVFAALDEHPDALGRDDALYGLVATLAEVCQAWPSRGRVDFVAALRAREYLEDHLDQAVTLDDLAQCTGRDRWSLTRDFRAYFGTSPHRYLTLRRLDRVRLEVRLGKGLAEAAVAAGFCDQSHMTKHFRQAFGIAPGRWFRGLAERPGVSAADGTAYP</sequence>
<evidence type="ECO:0000256" key="2">
    <source>
        <dbReference type="ARBA" id="ARBA00023125"/>
    </source>
</evidence>
<dbReference type="Gene3D" id="1.10.10.60">
    <property type="entry name" value="Homeodomain-like"/>
    <property type="match status" value="1"/>
</dbReference>
<keyword evidence="3" id="KW-0804">Transcription</keyword>
<organism evidence="6 7">
    <name type="scientific">Pseudomonas oryzihabitans</name>
    <dbReference type="NCBI Taxonomy" id="47885"/>
    <lineage>
        <taxon>Bacteria</taxon>
        <taxon>Pseudomonadati</taxon>
        <taxon>Pseudomonadota</taxon>
        <taxon>Gammaproteobacteria</taxon>
        <taxon>Pseudomonadales</taxon>
        <taxon>Pseudomonadaceae</taxon>
        <taxon>Pseudomonas</taxon>
    </lineage>
</organism>
<dbReference type="PROSITE" id="PS01124">
    <property type="entry name" value="HTH_ARAC_FAMILY_2"/>
    <property type="match status" value="1"/>
</dbReference>
<keyword evidence="1" id="KW-0805">Transcription regulation</keyword>
<dbReference type="OrthoDB" id="9809338at2"/>
<dbReference type="SUPFAM" id="SSF51215">
    <property type="entry name" value="Regulatory protein AraC"/>
    <property type="match status" value="1"/>
</dbReference>